<gene>
    <name evidence="2" type="ORF">PgNI_01359</name>
</gene>
<accession>A0A6P8BJI9</accession>
<dbReference type="Proteomes" id="UP000515153">
    <property type="component" value="Unplaced"/>
</dbReference>
<dbReference type="AlphaFoldDB" id="A0A6P8BJI9"/>
<evidence type="ECO:0000313" key="1">
    <source>
        <dbReference type="Proteomes" id="UP000515153"/>
    </source>
</evidence>
<reference evidence="2" key="3">
    <citation type="submission" date="2025-08" db="UniProtKB">
        <authorList>
            <consortium name="RefSeq"/>
        </authorList>
    </citation>
    <scope>IDENTIFICATION</scope>
    <source>
        <strain evidence="2">NI907</strain>
    </source>
</reference>
<evidence type="ECO:0000313" key="2">
    <source>
        <dbReference type="RefSeq" id="XP_030987375.1"/>
    </source>
</evidence>
<reference evidence="2" key="1">
    <citation type="journal article" date="2019" name="Mol. Biol. Evol.">
        <title>Blast fungal genomes show frequent chromosomal changes, gene gains and losses, and effector gene turnover.</title>
        <authorList>
            <person name="Gomez Luciano L.B."/>
            <person name="Jason Tsai I."/>
            <person name="Chuma I."/>
            <person name="Tosa Y."/>
            <person name="Chen Y.H."/>
            <person name="Li J.Y."/>
            <person name="Li M.Y."/>
            <person name="Jade Lu M.Y."/>
            <person name="Nakayashiki H."/>
            <person name="Li W.H."/>
        </authorList>
    </citation>
    <scope>NUCLEOTIDE SEQUENCE</scope>
    <source>
        <strain evidence="2">NI907</strain>
    </source>
</reference>
<protein>
    <submittedName>
        <fullName evidence="2">Uncharacterized protein</fullName>
    </submittedName>
</protein>
<keyword evidence="1" id="KW-1185">Reference proteome</keyword>
<dbReference type="RefSeq" id="XP_030987375.1">
    <property type="nucleotide sequence ID" value="XM_031121432.1"/>
</dbReference>
<organism evidence="1 2">
    <name type="scientific">Pyricularia grisea</name>
    <name type="common">Crabgrass-specific blast fungus</name>
    <name type="synonym">Magnaporthe grisea</name>
    <dbReference type="NCBI Taxonomy" id="148305"/>
    <lineage>
        <taxon>Eukaryota</taxon>
        <taxon>Fungi</taxon>
        <taxon>Dikarya</taxon>
        <taxon>Ascomycota</taxon>
        <taxon>Pezizomycotina</taxon>
        <taxon>Sordariomycetes</taxon>
        <taxon>Sordariomycetidae</taxon>
        <taxon>Magnaporthales</taxon>
        <taxon>Pyriculariaceae</taxon>
        <taxon>Pyricularia</taxon>
    </lineage>
</organism>
<dbReference type="KEGG" id="pgri:PgNI_01359"/>
<sequence length="45" mass="5028">MSSVQVNICCASARTQYRAKLRHLLSPRVLEFKYFSGKLKGGGLL</sequence>
<proteinExistence type="predicted"/>
<reference evidence="2" key="2">
    <citation type="submission" date="2019-10" db="EMBL/GenBank/DDBJ databases">
        <authorList>
            <consortium name="NCBI Genome Project"/>
        </authorList>
    </citation>
    <scope>NUCLEOTIDE SEQUENCE</scope>
    <source>
        <strain evidence="2">NI907</strain>
    </source>
</reference>
<dbReference type="GeneID" id="41956346"/>
<name>A0A6P8BJI9_PYRGI</name>